<evidence type="ECO:0000313" key="3">
    <source>
        <dbReference type="EMBL" id="MDQ0456309.1"/>
    </source>
</evidence>
<dbReference type="RefSeq" id="WP_307158494.1">
    <property type="nucleotide sequence ID" value="NZ_JAUSWH010000007.1"/>
</dbReference>
<protein>
    <submittedName>
        <fullName evidence="3">ElaB/YqjD/DUF883 family membrane-anchored ribosome-binding protein</fullName>
    </submittedName>
</protein>
<dbReference type="Proteomes" id="UP001235269">
    <property type="component" value="Unassembled WGS sequence"/>
</dbReference>
<keyword evidence="1" id="KW-0175">Coiled coil</keyword>
<evidence type="ECO:0000259" key="2">
    <source>
        <dbReference type="Pfam" id="PF19029"/>
    </source>
</evidence>
<comment type="caution">
    <text evidence="3">The sequence shown here is derived from an EMBL/GenBank/DDBJ whole genome shotgun (WGS) entry which is preliminary data.</text>
</comment>
<reference evidence="3 4" key="1">
    <citation type="submission" date="2023-07" db="EMBL/GenBank/DDBJ databases">
        <title>Genomic Encyclopedia of Type Strains, Phase IV (KMG-IV): sequencing the most valuable type-strain genomes for metagenomic binning, comparative biology and taxonomic classification.</title>
        <authorList>
            <person name="Goeker M."/>
        </authorList>
    </citation>
    <scope>NUCLEOTIDE SEQUENCE [LARGE SCALE GENOMIC DNA]</scope>
    <source>
        <strain evidence="3 4">DSM 100301</strain>
    </source>
</reference>
<evidence type="ECO:0000313" key="4">
    <source>
        <dbReference type="Proteomes" id="UP001235269"/>
    </source>
</evidence>
<feature type="coiled-coil region" evidence="1">
    <location>
        <begin position="6"/>
        <end position="93"/>
    </location>
</feature>
<proteinExistence type="predicted"/>
<keyword evidence="4" id="KW-1185">Reference proteome</keyword>
<organism evidence="3 4">
    <name type="scientific">Rhizobium paknamense</name>
    <dbReference type="NCBI Taxonomy" id="1206817"/>
    <lineage>
        <taxon>Bacteria</taxon>
        <taxon>Pseudomonadati</taxon>
        <taxon>Pseudomonadota</taxon>
        <taxon>Alphaproteobacteria</taxon>
        <taxon>Hyphomicrobiales</taxon>
        <taxon>Rhizobiaceae</taxon>
        <taxon>Rhizobium/Agrobacterium group</taxon>
        <taxon>Rhizobium</taxon>
    </lineage>
</organism>
<sequence>MVDPHNSGFTDNLNDAEAKAASLELEAQIEQLKRDIAGLTKSLADLGSAKLNQAASKASQLKDDVAEASADALNSARGTVAAVERDLEDHIRQKPLQSIAIAAGLGFLLALISRR</sequence>
<gene>
    <name evidence="3" type="ORF">QO005_002650</name>
</gene>
<name>A0ABU0IGH0_9HYPH</name>
<feature type="domain" description="DUF883" evidence="2">
    <location>
        <begin position="88"/>
        <end position="115"/>
    </location>
</feature>
<accession>A0ABU0IGH0</accession>
<dbReference type="EMBL" id="JAUSWH010000007">
    <property type="protein sequence ID" value="MDQ0456309.1"/>
    <property type="molecule type" value="Genomic_DNA"/>
</dbReference>
<dbReference type="Pfam" id="PF19029">
    <property type="entry name" value="DUF883_C"/>
    <property type="match status" value="1"/>
</dbReference>
<dbReference type="InterPro" id="IPR043605">
    <property type="entry name" value="DUF883_C"/>
</dbReference>
<evidence type="ECO:0000256" key="1">
    <source>
        <dbReference type="SAM" id="Coils"/>
    </source>
</evidence>